<dbReference type="GO" id="GO:0009279">
    <property type="term" value="C:cell outer membrane"/>
    <property type="evidence" value="ECO:0007669"/>
    <property type="project" value="UniProtKB-SubCell"/>
</dbReference>
<keyword evidence="3 11" id="KW-1134">Transmembrane beta strand</keyword>
<evidence type="ECO:0000256" key="5">
    <source>
        <dbReference type="ARBA" id="ARBA00022692"/>
    </source>
</evidence>
<dbReference type="PANTHER" id="PTHR32552">
    <property type="entry name" value="FERRICHROME IRON RECEPTOR-RELATED"/>
    <property type="match status" value="1"/>
</dbReference>
<keyword evidence="7" id="KW-0406">Ion transport</keyword>
<organism evidence="17 18">
    <name type="scientific">Phenylobacterium soli</name>
    <dbReference type="NCBI Taxonomy" id="2170551"/>
    <lineage>
        <taxon>Bacteria</taxon>
        <taxon>Pseudomonadati</taxon>
        <taxon>Pseudomonadota</taxon>
        <taxon>Alphaproteobacteria</taxon>
        <taxon>Caulobacterales</taxon>
        <taxon>Caulobacteraceae</taxon>
        <taxon>Phenylobacterium</taxon>
    </lineage>
</organism>
<dbReference type="EMBL" id="QFYQ01000001">
    <property type="protein sequence ID" value="RAK55755.1"/>
    <property type="molecule type" value="Genomic_DNA"/>
</dbReference>
<dbReference type="AlphaFoldDB" id="A0A328AN49"/>
<accession>A0A328AN49</accession>
<evidence type="ECO:0000256" key="4">
    <source>
        <dbReference type="ARBA" id="ARBA00022496"/>
    </source>
</evidence>
<reference evidence="18" key="1">
    <citation type="submission" date="2018-05" db="EMBL/GenBank/DDBJ databases">
        <authorList>
            <person name="Li X."/>
        </authorList>
    </citation>
    <scope>NUCLEOTIDE SEQUENCE [LARGE SCALE GENOMIC DNA]</scope>
    <source>
        <strain evidence="18">LX32</strain>
    </source>
</reference>
<dbReference type="GO" id="GO:0006826">
    <property type="term" value="P:iron ion transport"/>
    <property type="evidence" value="ECO:0007669"/>
    <property type="project" value="UniProtKB-KW"/>
</dbReference>
<keyword evidence="2 11" id="KW-0813">Transport</keyword>
<proteinExistence type="inferred from homology"/>
<evidence type="ECO:0000256" key="12">
    <source>
        <dbReference type="RuleBase" id="RU003357"/>
    </source>
</evidence>
<feature type="signal peptide" evidence="14">
    <location>
        <begin position="1"/>
        <end position="25"/>
    </location>
</feature>
<evidence type="ECO:0000256" key="8">
    <source>
        <dbReference type="ARBA" id="ARBA00023077"/>
    </source>
</evidence>
<feature type="region of interest" description="Disordered" evidence="13">
    <location>
        <begin position="260"/>
        <end position="279"/>
    </location>
</feature>
<dbReference type="InterPro" id="IPR036942">
    <property type="entry name" value="Beta-barrel_TonB_sf"/>
</dbReference>
<dbReference type="OrthoDB" id="7208860at2"/>
<dbReference type="Pfam" id="PF00593">
    <property type="entry name" value="TonB_dep_Rec_b-barrel"/>
    <property type="match status" value="1"/>
</dbReference>
<keyword evidence="10 11" id="KW-0998">Cell outer membrane</keyword>
<feature type="domain" description="TonB-dependent receptor-like beta-barrel" evidence="15">
    <location>
        <begin position="326"/>
        <end position="800"/>
    </location>
</feature>
<dbReference type="InterPro" id="IPR000531">
    <property type="entry name" value="Beta-barrel_TonB"/>
</dbReference>
<evidence type="ECO:0000256" key="9">
    <source>
        <dbReference type="ARBA" id="ARBA00023136"/>
    </source>
</evidence>
<evidence type="ECO:0000313" key="18">
    <source>
        <dbReference type="Proteomes" id="UP000249254"/>
    </source>
</evidence>
<comment type="subcellular location">
    <subcellularLocation>
        <location evidence="1 11">Cell outer membrane</location>
        <topology evidence="1 11">Multi-pass membrane protein</topology>
    </subcellularLocation>
</comment>
<evidence type="ECO:0000259" key="15">
    <source>
        <dbReference type="Pfam" id="PF00593"/>
    </source>
</evidence>
<evidence type="ECO:0000256" key="6">
    <source>
        <dbReference type="ARBA" id="ARBA00023004"/>
    </source>
</evidence>
<dbReference type="Proteomes" id="UP000249254">
    <property type="component" value="Unassembled WGS sequence"/>
</dbReference>
<keyword evidence="14" id="KW-0732">Signal</keyword>
<keyword evidence="18" id="KW-1185">Reference proteome</keyword>
<keyword evidence="6" id="KW-0408">Iron</keyword>
<dbReference type="Gene3D" id="2.40.170.20">
    <property type="entry name" value="TonB-dependent receptor, beta-barrel domain"/>
    <property type="match status" value="2"/>
</dbReference>
<evidence type="ECO:0000256" key="10">
    <source>
        <dbReference type="ARBA" id="ARBA00023237"/>
    </source>
</evidence>
<comment type="similarity">
    <text evidence="11 12">Belongs to the TonB-dependent receptor family.</text>
</comment>
<evidence type="ECO:0000256" key="3">
    <source>
        <dbReference type="ARBA" id="ARBA00022452"/>
    </source>
</evidence>
<sequence length="839" mass="91951">MISRTTLLATSALLAASLSAGQKAAAQDARQARPTAAGATTIEELVVTAEKRAQNLQDVPVAVSAFTSERRDLVGINTIQDLTNFTPGLAYSSGNDRIFLRGIGRLTNNLASEPGVANYNDGFYSSFSTNAALPPILVDRIEVLRGPQGTLYGRNAVGGAINIITKRPTQEFSGEARMIVGNYGLKNYQMLVSLPVNEDLRFSVGGYHIDEDGGWFHNVAGGPDEGEVRRETYLIAQMDATLGPVDVWLKYDSFQMRDRATPGGRTSGSALTPVDPSLFPPGTLSPPTGYGLLSGLNLTALGPARNNIVFQTGDVRAFSANTPSTQHEDPTQELAAHVTWHLPGMDLKYVGGYGRYFYNQISDYDNTAVLSYQVPLNPTAVCRFVPGCQPLTVRPNVILNYIEDKKFWSNEFDLASTGSGPLQWIAGLYEYEEQYHQPVYITEPDQAQLSTPSSAAPNPTRLIYYTDQFMHAQSRAAFGQVDWQASDTVKLTAGLRYTFDKKKGVEQGRLFCFGCSAAVDPRNLGTLTPVIDITGSSFSGARPTGSTLPQKGVVAPAVTDPATGIRSRRLADTWDAWTGTVGVEWKPEARTMAYAKYSRGYKAGGFNSGTIQAFPETDAEHVDAYEVGLKRDWSPTLQTNVSTFYYDYQDAQVPISVQFPSQPIITLFFNLPKVRNIGFELESTWIPLENLQLLFNYAYLDARITDPGAIQDPVTGVVGAKNNHMPLSAKNKVSLNANYTWELSGGSLNLSGSYVWRDKVYSSIFDHPWYQAGARGQIDARATWTGESKRYSVIVYGKNLTDEKDFDTVSATVQSNGSLSRTYVLVPPRTYGVELQYRF</sequence>
<dbReference type="PROSITE" id="PS52016">
    <property type="entry name" value="TONB_DEPENDENT_REC_3"/>
    <property type="match status" value="1"/>
</dbReference>
<evidence type="ECO:0000256" key="1">
    <source>
        <dbReference type="ARBA" id="ARBA00004571"/>
    </source>
</evidence>
<evidence type="ECO:0000313" key="17">
    <source>
        <dbReference type="EMBL" id="RAK55755.1"/>
    </source>
</evidence>
<feature type="chain" id="PRO_5016431799" description="TonB-dependent receptor" evidence="14">
    <location>
        <begin position="26"/>
        <end position="839"/>
    </location>
</feature>
<dbReference type="InterPro" id="IPR039426">
    <property type="entry name" value="TonB-dep_rcpt-like"/>
</dbReference>
<dbReference type="PANTHER" id="PTHR32552:SF81">
    <property type="entry name" value="TONB-DEPENDENT OUTER MEMBRANE RECEPTOR"/>
    <property type="match status" value="1"/>
</dbReference>
<feature type="domain" description="TonB-dependent receptor plug" evidence="16">
    <location>
        <begin position="56"/>
        <end position="160"/>
    </location>
</feature>
<comment type="caution">
    <text evidence="17">The sequence shown here is derived from an EMBL/GenBank/DDBJ whole genome shotgun (WGS) entry which is preliminary data.</text>
</comment>
<dbReference type="RefSeq" id="WP_111529503.1">
    <property type="nucleotide sequence ID" value="NZ_JBHRSG010000003.1"/>
</dbReference>
<dbReference type="SUPFAM" id="SSF56935">
    <property type="entry name" value="Porins"/>
    <property type="match status" value="1"/>
</dbReference>
<evidence type="ECO:0000256" key="14">
    <source>
        <dbReference type="SAM" id="SignalP"/>
    </source>
</evidence>
<evidence type="ECO:0008006" key="19">
    <source>
        <dbReference type="Google" id="ProtNLM"/>
    </source>
</evidence>
<dbReference type="Pfam" id="PF07715">
    <property type="entry name" value="Plug"/>
    <property type="match status" value="1"/>
</dbReference>
<evidence type="ECO:0000256" key="11">
    <source>
        <dbReference type="PROSITE-ProRule" id="PRU01360"/>
    </source>
</evidence>
<evidence type="ECO:0000259" key="16">
    <source>
        <dbReference type="Pfam" id="PF07715"/>
    </source>
</evidence>
<keyword evidence="5 11" id="KW-0812">Transmembrane</keyword>
<evidence type="ECO:0000256" key="7">
    <source>
        <dbReference type="ARBA" id="ARBA00023065"/>
    </source>
</evidence>
<name>A0A328AN49_9CAUL</name>
<keyword evidence="8 12" id="KW-0798">TonB box</keyword>
<protein>
    <recommendedName>
        <fullName evidence="19">TonB-dependent receptor</fullName>
    </recommendedName>
</protein>
<keyword evidence="4" id="KW-0410">Iron transport</keyword>
<dbReference type="InterPro" id="IPR012910">
    <property type="entry name" value="Plug_dom"/>
</dbReference>
<gene>
    <name evidence="17" type="ORF">DJ017_15170</name>
</gene>
<evidence type="ECO:0000256" key="2">
    <source>
        <dbReference type="ARBA" id="ARBA00022448"/>
    </source>
</evidence>
<evidence type="ECO:0000256" key="13">
    <source>
        <dbReference type="SAM" id="MobiDB-lite"/>
    </source>
</evidence>
<keyword evidence="9 11" id="KW-0472">Membrane</keyword>